<dbReference type="PANTHER" id="PTHR47354">
    <property type="entry name" value="NADH OXIDOREDUCTASE HCR"/>
    <property type="match status" value="1"/>
</dbReference>
<dbReference type="SUPFAM" id="SSF52343">
    <property type="entry name" value="Ferredoxin reductase-like, C-terminal NADP-linked domain"/>
    <property type="match status" value="1"/>
</dbReference>
<keyword evidence="3" id="KW-1185">Reference proteome</keyword>
<dbReference type="EMBL" id="SODV01000002">
    <property type="protein sequence ID" value="TDW96496.1"/>
    <property type="molecule type" value="Genomic_DNA"/>
</dbReference>
<dbReference type="SUPFAM" id="SSF63380">
    <property type="entry name" value="Riboflavin synthase domain-like"/>
    <property type="match status" value="1"/>
</dbReference>
<dbReference type="PRINTS" id="PR00410">
    <property type="entry name" value="PHEHYDRXLASE"/>
</dbReference>
<dbReference type="OrthoDB" id="9789468at2"/>
<feature type="domain" description="FAD-binding FR-type" evidence="1">
    <location>
        <begin position="1"/>
        <end position="102"/>
    </location>
</feature>
<name>A0A4R8DHB1_9BACT</name>
<gene>
    <name evidence="2" type="ORF">EDB95_4327</name>
</gene>
<organism evidence="2 3">
    <name type="scientific">Dinghuibacter silviterrae</name>
    <dbReference type="NCBI Taxonomy" id="1539049"/>
    <lineage>
        <taxon>Bacteria</taxon>
        <taxon>Pseudomonadati</taxon>
        <taxon>Bacteroidota</taxon>
        <taxon>Chitinophagia</taxon>
        <taxon>Chitinophagales</taxon>
        <taxon>Chitinophagaceae</taxon>
        <taxon>Dinghuibacter</taxon>
    </lineage>
</organism>
<dbReference type="Proteomes" id="UP000294498">
    <property type="component" value="Unassembled WGS sequence"/>
</dbReference>
<dbReference type="InterPro" id="IPR017938">
    <property type="entry name" value="Riboflavin_synthase-like_b-brl"/>
</dbReference>
<evidence type="ECO:0000313" key="2">
    <source>
        <dbReference type="EMBL" id="TDW96496.1"/>
    </source>
</evidence>
<evidence type="ECO:0000313" key="3">
    <source>
        <dbReference type="Proteomes" id="UP000294498"/>
    </source>
</evidence>
<dbReference type="InterPro" id="IPR017927">
    <property type="entry name" value="FAD-bd_FR_type"/>
</dbReference>
<evidence type="ECO:0000259" key="1">
    <source>
        <dbReference type="PROSITE" id="PS51384"/>
    </source>
</evidence>
<dbReference type="InterPro" id="IPR001433">
    <property type="entry name" value="OxRdtase_FAD/NAD-bd"/>
</dbReference>
<comment type="caution">
    <text evidence="2">The sequence shown here is derived from an EMBL/GenBank/DDBJ whole genome shotgun (WGS) entry which is preliminary data.</text>
</comment>
<dbReference type="AlphaFoldDB" id="A0A4R8DHB1"/>
<sequence>MDIFPVRVLSTRWVTHDVRQFMVDKPKGYSFVPGQATEVTLPGDKWKGERRPFTFTGLNEWDHLEFTIKIYKDHHGVTEQLGKIEVGDEIVLHDVWGAIQYKGEGTFIAGGAGITPFIAILRQLRRDGALGNNRLIFSNKTEKDIILKEQWDEWLRGRVQYTLTREKVPGFGYGKIDEAWLKTNISNFKQQFYVCGPDGLVADVKKALEHLGGADTLVTVEL</sequence>
<reference evidence="2 3" key="1">
    <citation type="submission" date="2019-03" db="EMBL/GenBank/DDBJ databases">
        <title>Genomic Encyclopedia of Type Strains, Phase IV (KMG-IV): sequencing the most valuable type-strain genomes for metagenomic binning, comparative biology and taxonomic classification.</title>
        <authorList>
            <person name="Goeker M."/>
        </authorList>
    </citation>
    <scope>NUCLEOTIDE SEQUENCE [LARGE SCALE GENOMIC DNA]</scope>
    <source>
        <strain evidence="2 3">DSM 100059</strain>
    </source>
</reference>
<dbReference type="PANTHER" id="PTHR47354:SF5">
    <property type="entry name" value="PROTEIN RFBI"/>
    <property type="match status" value="1"/>
</dbReference>
<dbReference type="GO" id="GO:0016491">
    <property type="term" value="F:oxidoreductase activity"/>
    <property type="evidence" value="ECO:0007669"/>
    <property type="project" value="InterPro"/>
</dbReference>
<dbReference type="PROSITE" id="PS51384">
    <property type="entry name" value="FAD_FR"/>
    <property type="match status" value="1"/>
</dbReference>
<proteinExistence type="predicted"/>
<dbReference type="RefSeq" id="WP_133997032.1">
    <property type="nucleotide sequence ID" value="NZ_SODV01000002.1"/>
</dbReference>
<dbReference type="InterPro" id="IPR039261">
    <property type="entry name" value="FNR_nucleotide-bd"/>
</dbReference>
<dbReference type="InterPro" id="IPR050415">
    <property type="entry name" value="MRET"/>
</dbReference>
<dbReference type="Gene3D" id="2.40.30.10">
    <property type="entry name" value="Translation factors"/>
    <property type="match status" value="1"/>
</dbReference>
<dbReference type="Gene3D" id="3.40.50.80">
    <property type="entry name" value="Nucleotide-binding domain of ferredoxin-NADP reductase (FNR) module"/>
    <property type="match status" value="1"/>
</dbReference>
<protein>
    <recommendedName>
        <fullName evidence="1">FAD-binding FR-type domain-containing protein</fullName>
    </recommendedName>
</protein>
<dbReference type="Pfam" id="PF00175">
    <property type="entry name" value="NAD_binding_1"/>
    <property type="match status" value="1"/>
</dbReference>
<accession>A0A4R8DHB1</accession>